<sequence>MLFTVIVTVAESTMKYGLAPVLEDNFVAQLPTEYGSSVEFLSFYAFINSYIIIMAYVYAPSASVVSTNRGLLDGEASQHNSIKFLIGFEQSITAKFSCSFIPLPICQITDSSDNRENG</sequence>
<dbReference type="WBParaSite" id="nRc.2.0.1.t31600-RA">
    <property type="protein sequence ID" value="nRc.2.0.1.t31600-RA"/>
    <property type="gene ID" value="nRc.2.0.1.g31600"/>
</dbReference>
<feature type="domain" description="Wntless-like transmembrane" evidence="6">
    <location>
        <begin position="3"/>
        <end position="61"/>
    </location>
</feature>
<keyword evidence="7" id="KW-1185">Reference proteome</keyword>
<name>A0A915K065_ROMCU</name>
<dbReference type="GO" id="GO:0016020">
    <property type="term" value="C:membrane"/>
    <property type="evidence" value="ECO:0007669"/>
    <property type="project" value="UniProtKB-SubCell"/>
</dbReference>
<keyword evidence="2 5" id="KW-0812">Transmembrane</keyword>
<evidence type="ECO:0000256" key="1">
    <source>
        <dbReference type="ARBA" id="ARBA00004141"/>
    </source>
</evidence>
<reference evidence="8" key="1">
    <citation type="submission" date="2022-11" db="UniProtKB">
        <authorList>
            <consortium name="WormBaseParasite"/>
        </authorList>
    </citation>
    <scope>IDENTIFICATION</scope>
</reference>
<accession>A0A915K065</accession>
<evidence type="ECO:0000313" key="8">
    <source>
        <dbReference type="WBParaSite" id="nRc.2.0.1.t31600-RA"/>
    </source>
</evidence>
<evidence type="ECO:0000259" key="6">
    <source>
        <dbReference type="Pfam" id="PF06664"/>
    </source>
</evidence>
<dbReference type="Proteomes" id="UP000887565">
    <property type="component" value="Unplaced"/>
</dbReference>
<keyword evidence="3 5" id="KW-1133">Transmembrane helix</keyword>
<organism evidence="7 8">
    <name type="scientific">Romanomermis culicivorax</name>
    <name type="common">Nematode worm</name>
    <dbReference type="NCBI Taxonomy" id="13658"/>
    <lineage>
        <taxon>Eukaryota</taxon>
        <taxon>Metazoa</taxon>
        <taxon>Ecdysozoa</taxon>
        <taxon>Nematoda</taxon>
        <taxon>Enoplea</taxon>
        <taxon>Dorylaimia</taxon>
        <taxon>Mermithida</taxon>
        <taxon>Mermithoidea</taxon>
        <taxon>Mermithidae</taxon>
        <taxon>Romanomermis</taxon>
    </lineage>
</organism>
<dbReference type="AlphaFoldDB" id="A0A915K065"/>
<evidence type="ECO:0000256" key="4">
    <source>
        <dbReference type="ARBA" id="ARBA00023136"/>
    </source>
</evidence>
<dbReference type="InterPro" id="IPR047843">
    <property type="entry name" value="WLS-like_TM"/>
</dbReference>
<comment type="subcellular location">
    <subcellularLocation>
        <location evidence="1">Membrane</location>
        <topology evidence="1">Multi-pass membrane protein</topology>
    </subcellularLocation>
</comment>
<evidence type="ECO:0000313" key="7">
    <source>
        <dbReference type="Proteomes" id="UP000887565"/>
    </source>
</evidence>
<evidence type="ECO:0000256" key="3">
    <source>
        <dbReference type="ARBA" id="ARBA00022989"/>
    </source>
</evidence>
<proteinExistence type="predicted"/>
<feature type="transmembrane region" description="Helical" evidence="5">
    <location>
        <begin position="40"/>
        <end position="59"/>
    </location>
</feature>
<evidence type="ECO:0000256" key="2">
    <source>
        <dbReference type="ARBA" id="ARBA00022692"/>
    </source>
</evidence>
<dbReference type="Pfam" id="PF06664">
    <property type="entry name" value="WLS-like_TM"/>
    <property type="match status" value="1"/>
</dbReference>
<protein>
    <recommendedName>
        <fullName evidence="6">Wntless-like transmembrane domain-containing protein</fullName>
    </recommendedName>
</protein>
<evidence type="ECO:0000256" key="5">
    <source>
        <dbReference type="SAM" id="Phobius"/>
    </source>
</evidence>
<keyword evidence="4 5" id="KW-0472">Membrane</keyword>